<evidence type="ECO:0000313" key="3">
    <source>
        <dbReference type="EMBL" id="KAA8497862.1"/>
    </source>
</evidence>
<gene>
    <name evidence="3" type="ORF">FVE85_5447</name>
</gene>
<proteinExistence type="predicted"/>
<comment type="caution">
    <text evidence="3">The sequence shown here is derived from an EMBL/GenBank/DDBJ whole genome shotgun (WGS) entry which is preliminary data.</text>
</comment>
<sequence length="812" mass="88720">MEGYTAGVGFEQHERQKDPLVFRGGLWQQYSASPPHQQQECSSWDDAQCDDTALMAGYYSSSAFVVPAVTTSRTKPIAIPQKKTSDVSAHVSATSLASVGSTSGVSSWMDMAAKTSATSAKSMGRREKSAKIAGSFSTGQGRRATNDSYVSAARSYSSATTKRFFDVPAHSSSVSGSQRTATQSQRIAELSSPFSILSSDTWSEQQGFFALDDGAAVALPETDDVGRVGVHAGKTARVLGPRLLNDIDVPMTASESRQHRLQMGIRQLNSSVSYLGPVARNKIVRALELVSESSSSRVFARALAVVNMLAELRMDLDAVLAGALKGASISTEQMEQNVGPDAVRILRDNAVAQRVLNLTTPDVAEPRAVRELALKACEDWRAVALELVDAVVCWRLVHAGKRDPAARDFAHRILDLFAPIAHQLGIWNLQCELEEIAFEFLYPEDCMLLRRLVAEKLSECADVLEDTKRQVEAALTRNVEVRSLVSSVRIKGRCKGLYSIFRKMQRNAKSFDEVYDLLALRIVVEPRLAPSGTRADQDDMDAICCRKVLDVIHSEFEQFGSGSRFKDFLSSPKPNGYKSLHTTVLVGDHAPMLPLEMQVRTSRMHRLAEFGYAAHWIYKESVSQSDQAVAGPGTCRRSGAQQGDTDNDQVPFLPRDEFSFAGKECISMDQCGDGLATGSTDLSREGLPEDLFEGIDFLNVDSHAEYISKQNETLRKTHVVVLSEGKLHYVRSGTTLLEFSMRLGLRHDQISALRINGVHMPITYQLKMSDIVTSTKSVCDANGGAAAAGSAVVSRLVPVSHSLPSTELLHFV</sequence>
<dbReference type="PANTHER" id="PTHR21262:SF12">
    <property type="entry name" value="GTP DIPHOSPHOKINASE CRSH, CHLOROPLASTIC-RELATED"/>
    <property type="match status" value="1"/>
</dbReference>
<dbReference type="PANTHER" id="PTHR21262">
    <property type="entry name" value="GUANOSINE-3',5'-BIS DIPHOSPHATE 3'-PYROPHOSPHOHYDROLASE"/>
    <property type="match status" value="1"/>
</dbReference>
<feature type="domain" description="RelA/SpoT" evidence="2">
    <location>
        <begin position="492"/>
        <end position="622"/>
    </location>
</feature>
<evidence type="ECO:0000259" key="2">
    <source>
        <dbReference type="SMART" id="SM00954"/>
    </source>
</evidence>
<dbReference type="AlphaFoldDB" id="A0A5J4Z3Y4"/>
<evidence type="ECO:0000313" key="4">
    <source>
        <dbReference type="Proteomes" id="UP000324585"/>
    </source>
</evidence>
<dbReference type="Proteomes" id="UP000324585">
    <property type="component" value="Unassembled WGS sequence"/>
</dbReference>
<evidence type="ECO:0000256" key="1">
    <source>
        <dbReference type="SAM" id="MobiDB-lite"/>
    </source>
</evidence>
<organism evidence="3 4">
    <name type="scientific">Porphyridium purpureum</name>
    <name type="common">Red alga</name>
    <name type="synonym">Porphyridium cruentum</name>
    <dbReference type="NCBI Taxonomy" id="35688"/>
    <lineage>
        <taxon>Eukaryota</taxon>
        <taxon>Rhodophyta</taxon>
        <taxon>Bangiophyceae</taxon>
        <taxon>Porphyridiales</taxon>
        <taxon>Porphyridiaceae</taxon>
        <taxon>Porphyridium</taxon>
    </lineage>
</organism>
<dbReference type="InterPro" id="IPR043519">
    <property type="entry name" value="NT_sf"/>
</dbReference>
<dbReference type="Pfam" id="PF04607">
    <property type="entry name" value="RelA_SpoT"/>
    <property type="match status" value="1"/>
</dbReference>
<dbReference type="Pfam" id="PF13328">
    <property type="entry name" value="HD_4"/>
    <property type="match status" value="1"/>
</dbReference>
<keyword evidence="3" id="KW-0378">Hydrolase</keyword>
<dbReference type="Gene3D" id="3.30.460.10">
    <property type="entry name" value="Beta Polymerase, domain 2"/>
    <property type="match status" value="1"/>
</dbReference>
<dbReference type="OrthoDB" id="5540at2759"/>
<dbReference type="Gene3D" id="1.10.3210.10">
    <property type="entry name" value="Hypothetical protein af1432"/>
    <property type="match status" value="1"/>
</dbReference>
<name>A0A5J4Z3Y4_PORPP</name>
<dbReference type="CDD" id="cd05399">
    <property type="entry name" value="NT_Rel-Spo_like"/>
    <property type="match status" value="1"/>
</dbReference>
<protein>
    <submittedName>
        <fullName evidence="3">Putative guanosine-3',5'-bis(Diphosphate) 3'-pyrophosphohydrolase</fullName>
    </submittedName>
</protein>
<dbReference type="InterPro" id="IPR007685">
    <property type="entry name" value="RelA_SpoT"/>
</dbReference>
<feature type="region of interest" description="Disordered" evidence="1">
    <location>
        <begin position="117"/>
        <end position="148"/>
    </location>
</feature>
<dbReference type="EMBL" id="VRMN01000001">
    <property type="protein sequence ID" value="KAA8497862.1"/>
    <property type="molecule type" value="Genomic_DNA"/>
</dbReference>
<dbReference type="SUPFAM" id="SSF109604">
    <property type="entry name" value="HD-domain/PDEase-like"/>
    <property type="match status" value="1"/>
</dbReference>
<dbReference type="GO" id="GO:0016787">
    <property type="term" value="F:hydrolase activity"/>
    <property type="evidence" value="ECO:0007669"/>
    <property type="project" value="UniProtKB-KW"/>
</dbReference>
<dbReference type="SMART" id="SM00954">
    <property type="entry name" value="RelA_SpoT"/>
    <property type="match status" value="1"/>
</dbReference>
<accession>A0A5J4Z3Y4</accession>
<reference evidence="4" key="1">
    <citation type="journal article" date="2019" name="Nat. Commun.">
        <title>Expansion of phycobilisome linker gene families in mesophilic red algae.</title>
        <authorList>
            <person name="Lee J."/>
            <person name="Kim D."/>
            <person name="Bhattacharya D."/>
            <person name="Yoon H.S."/>
        </authorList>
    </citation>
    <scope>NUCLEOTIDE SEQUENCE [LARGE SCALE GENOMIC DNA]</scope>
    <source>
        <strain evidence="4">CCMP 1328</strain>
    </source>
</reference>
<feature type="region of interest" description="Disordered" evidence="1">
    <location>
        <begin position="628"/>
        <end position="651"/>
    </location>
</feature>
<dbReference type="GO" id="GO:0015969">
    <property type="term" value="P:guanosine tetraphosphate metabolic process"/>
    <property type="evidence" value="ECO:0007669"/>
    <property type="project" value="InterPro"/>
</dbReference>
<keyword evidence="4" id="KW-1185">Reference proteome</keyword>
<dbReference type="SUPFAM" id="SSF81301">
    <property type="entry name" value="Nucleotidyltransferase"/>
    <property type="match status" value="1"/>
</dbReference>